<feature type="non-terminal residue" evidence="1">
    <location>
        <position position="56"/>
    </location>
</feature>
<sequence length="56" mass="6482">EGGNVKNVNDVNSVFCEIVGEDWNFEEDNYVNRVCKVVDEDWNIECDNLDRVCEVV</sequence>
<evidence type="ECO:0000313" key="2">
    <source>
        <dbReference type="Proteomes" id="UP000789901"/>
    </source>
</evidence>
<proteinExistence type="predicted"/>
<organism evidence="1 2">
    <name type="scientific">Gigaspora margarita</name>
    <dbReference type="NCBI Taxonomy" id="4874"/>
    <lineage>
        <taxon>Eukaryota</taxon>
        <taxon>Fungi</taxon>
        <taxon>Fungi incertae sedis</taxon>
        <taxon>Mucoromycota</taxon>
        <taxon>Glomeromycotina</taxon>
        <taxon>Glomeromycetes</taxon>
        <taxon>Diversisporales</taxon>
        <taxon>Gigasporaceae</taxon>
        <taxon>Gigaspora</taxon>
    </lineage>
</organism>
<name>A0ABN7WTA6_GIGMA</name>
<protein>
    <submittedName>
        <fullName evidence="1">32593_t:CDS:1</fullName>
    </submittedName>
</protein>
<dbReference type="EMBL" id="CAJVQB010059108">
    <property type="protein sequence ID" value="CAG8838838.1"/>
    <property type="molecule type" value="Genomic_DNA"/>
</dbReference>
<accession>A0ABN7WTA6</accession>
<evidence type="ECO:0000313" key="1">
    <source>
        <dbReference type="EMBL" id="CAG8838838.1"/>
    </source>
</evidence>
<feature type="non-terminal residue" evidence="1">
    <location>
        <position position="1"/>
    </location>
</feature>
<gene>
    <name evidence="1" type="ORF">GMARGA_LOCUS34174</name>
</gene>
<comment type="caution">
    <text evidence="1">The sequence shown here is derived from an EMBL/GenBank/DDBJ whole genome shotgun (WGS) entry which is preliminary data.</text>
</comment>
<dbReference type="Proteomes" id="UP000789901">
    <property type="component" value="Unassembled WGS sequence"/>
</dbReference>
<reference evidence="1 2" key="1">
    <citation type="submission" date="2021-06" db="EMBL/GenBank/DDBJ databases">
        <authorList>
            <person name="Kallberg Y."/>
            <person name="Tangrot J."/>
            <person name="Rosling A."/>
        </authorList>
    </citation>
    <scope>NUCLEOTIDE SEQUENCE [LARGE SCALE GENOMIC DNA]</scope>
    <source>
        <strain evidence="1 2">120-4 pot B 10/14</strain>
    </source>
</reference>
<keyword evidence="2" id="KW-1185">Reference proteome</keyword>